<gene>
    <name evidence="2" type="ORF">CW354_04755</name>
</gene>
<sequence length="94" mass="9927">MAAGAGPICPPVQAPGLTFLIFLIRDPISAVAPYRDGVLVQIPQPERVATHKLIVMSGDAISFHASRGRGQANAAPLARRKVKGCFWPGEAPAR</sequence>
<reference evidence="2 3" key="1">
    <citation type="submission" date="2017-12" db="EMBL/GenBank/DDBJ databases">
        <authorList>
            <person name="Hurst M.R.H."/>
        </authorList>
    </citation>
    <scope>NUCLEOTIDE SEQUENCE [LARGE SCALE GENOMIC DNA]</scope>
    <source>
        <strain evidence="2 3">SY-3-19</strain>
    </source>
</reference>
<accession>A0A2S7K9X7</accession>
<proteinExistence type="predicted"/>
<dbReference type="Pfam" id="PF12281">
    <property type="entry name" value="NTP_transf_8"/>
    <property type="match status" value="1"/>
</dbReference>
<dbReference type="RefSeq" id="WP_104828887.1">
    <property type="nucleotide sequence ID" value="NZ_PJCH01000003.1"/>
</dbReference>
<comment type="caution">
    <text evidence="2">The sequence shown here is derived from an EMBL/GenBank/DDBJ whole genome shotgun (WGS) entry which is preliminary data.</text>
</comment>
<organism evidence="2 3">
    <name type="scientific">Hyphococcus luteus</name>
    <dbReference type="NCBI Taxonomy" id="2058213"/>
    <lineage>
        <taxon>Bacteria</taxon>
        <taxon>Pseudomonadati</taxon>
        <taxon>Pseudomonadota</taxon>
        <taxon>Alphaproteobacteria</taxon>
        <taxon>Parvularculales</taxon>
        <taxon>Parvularculaceae</taxon>
        <taxon>Hyphococcus</taxon>
    </lineage>
</organism>
<protein>
    <recommendedName>
        <fullName evidence="1">Nucleotidyltransferase-like domain-containing protein</fullName>
    </recommendedName>
</protein>
<dbReference type="OrthoDB" id="5469612at2"/>
<dbReference type="Proteomes" id="UP000239504">
    <property type="component" value="Unassembled WGS sequence"/>
</dbReference>
<dbReference type="InterPro" id="IPR058575">
    <property type="entry name" value="NTP_transf_8_dom"/>
</dbReference>
<keyword evidence="3" id="KW-1185">Reference proteome</keyword>
<evidence type="ECO:0000313" key="3">
    <source>
        <dbReference type="Proteomes" id="UP000239504"/>
    </source>
</evidence>
<dbReference type="AlphaFoldDB" id="A0A2S7K9X7"/>
<evidence type="ECO:0000259" key="1">
    <source>
        <dbReference type="Pfam" id="PF12281"/>
    </source>
</evidence>
<evidence type="ECO:0000313" key="2">
    <source>
        <dbReference type="EMBL" id="PQA89249.1"/>
    </source>
</evidence>
<dbReference type="EMBL" id="PJCH01000003">
    <property type="protein sequence ID" value="PQA89249.1"/>
    <property type="molecule type" value="Genomic_DNA"/>
</dbReference>
<feature type="domain" description="Nucleotidyltransferase-like" evidence="1">
    <location>
        <begin position="12"/>
        <end position="72"/>
    </location>
</feature>
<name>A0A2S7K9X7_9PROT</name>